<dbReference type="InterPro" id="IPR021373">
    <property type="entry name" value="DUF2993"/>
</dbReference>
<reference evidence="1 2" key="1">
    <citation type="journal article" date="2007" name="Genome Res.">
        <title>Genome characteristics of facultatively symbiotic Frankia sp. strains reflect host range and host plant biogeography.</title>
        <authorList>
            <person name="Normand P."/>
            <person name="Lapierre P."/>
            <person name="Tisa L.S."/>
            <person name="Gogarten J.P."/>
            <person name="Alloisio N."/>
            <person name="Bagnarol E."/>
            <person name="Bassi C.A."/>
            <person name="Berry A.M."/>
            <person name="Bickhart D.M."/>
            <person name="Choisne N."/>
            <person name="Couloux A."/>
            <person name="Cournoyer B."/>
            <person name="Cruveiller S."/>
            <person name="Daubin V."/>
            <person name="Demange N."/>
            <person name="Francino M.P."/>
            <person name="Goltsman E."/>
            <person name="Huang Y."/>
            <person name="Kopp O.R."/>
            <person name="Labarre L."/>
            <person name="Lapidus A."/>
            <person name="Lavire C."/>
            <person name="Marechal J."/>
            <person name="Martinez M."/>
            <person name="Mastronunzio J.E."/>
            <person name="Mullin B.C."/>
            <person name="Niemann J."/>
            <person name="Pujic P."/>
            <person name="Rawnsley T."/>
            <person name="Rouy Z."/>
            <person name="Schenowitz C."/>
            <person name="Sellstedt A."/>
            <person name="Tavares F."/>
            <person name="Tomkins J.P."/>
            <person name="Vallenet D."/>
            <person name="Valverde C."/>
            <person name="Wall L.G."/>
            <person name="Wang Y."/>
            <person name="Medigue C."/>
            <person name="Benson D.R."/>
        </authorList>
    </citation>
    <scope>NUCLEOTIDE SEQUENCE [LARGE SCALE GENOMIC DNA]</scope>
    <source>
        <strain evidence="2">DSM 45986 / CECT 9034 / ACN14a</strain>
    </source>
</reference>
<sequence length="235" mass="24710">MVVVVLLIVLVVVDRVAARVVAGQIATQAQRAEHLPSRPAVSLGGFPFLTQVVAGNYRDVRVDVRGHVEQDVRVDRVRADLAGVRVPLADVVRGDVRRIPVDRLAARVELTFADVNAYLRRQGSAITVSPDGQAIRVAGSVQVLGTTYPVSGTADIGVQPASVTFTPRELAASVGAILPPALRQAATELLTVHVPVAGLPFNMQLTSATVAGDRITFAADGRHVVLDADAAIAGR</sequence>
<dbReference type="EMBL" id="CT573213">
    <property type="protein sequence ID" value="CAJ59606.1"/>
    <property type="molecule type" value="Genomic_DNA"/>
</dbReference>
<keyword evidence="2" id="KW-1185">Reference proteome</keyword>
<evidence type="ECO:0000313" key="2">
    <source>
        <dbReference type="Proteomes" id="UP000000657"/>
    </source>
</evidence>
<gene>
    <name evidence="1" type="ordered locus">FRAAL0940</name>
</gene>
<accession>Q0RS59</accession>
<protein>
    <recommendedName>
        <fullName evidence="3">Secreted protein</fullName>
    </recommendedName>
</protein>
<dbReference type="HOGENOM" id="CLU_036478_2_0_11"/>
<dbReference type="eggNOG" id="COG3335">
    <property type="taxonomic scope" value="Bacteria"/>
</dbReference>
<name>Q0RS59_FRAAA</name>
<evidence type="ECO:0000313" key="1">
    <source>
        <dbReference type="EMBL" id="CAJ59606.1"/>
    </source>
</evidence>
<dbReference type="Proteomes" id="UP000000657">
    <property type="component" value="Chromosome"/>
</dbReference>
<evidence type="ECO:0008006" key="3">
    <source>
        <dbReference type="Google" id="ProtNLM"/>
    </source>
</evidence>
<organism evidence="1 2">
    <name type="scientific">Frankia alni (strain DSM 45986 / CECT 9034 / ACN14a)</name>
    <dbReference type="NCBI Taxonomy" id="326424"/>
    <lineage>
        <taxon>Bacteria</taxon>
        <taxon>Bacillati</taxon>
        <taxon>Actinomycetota</taxon>
        <taxon>Actinomycetes</taxon>
        <taxon>Frankiales</taxon>
        <taxon>Frankiaceae</taxon>
        <taxon>Frankia</taxon>
    </lineage>
</organism>
<dbReference type="KEGG" id="fal:FRAAL0940"/>
<dbReference type="AlphaFoldDB" id="Q0RS59"/>
<proteinExistence type="predicted"/>
<dbReference type="Pfam" id="PF11209">
    <property type="entry name" value="LmeA"/>
    <property type="match status" value="1"/>
</dbReference>
<dbReference type="STRING" id="326424.FRAAL0940"/>